<sequence length="156" mass="16476">MTWFQVRTPHNSHDSTVTTWNQVVYTRGDAFVCVDKADKAALTEYTGANHPSTDLSIEAASPEAEDPPTTTVLDQPEPSTPAATTTTDAADSNVAAQAMSPQPASDKLQLDQPRAPEPPPATASPEAVPISPVQAGTGRLRAQARKNNRSMVTPAT</sequence>
<feature type="region of interest" description="Disordered" evidence="1">
    <location>
        <begin position="45"/>
        <end position="156"/>
    </location>
</feature>
<protein>
    <submittedName>
        <fullName evidence="2">Uncharacterized protein</fullName>
    </submittedName>
</protein>
<keyword evidence="3" id="KW-1185">Reference proteome</keyword>
<organism evidence="2 3">
    <name type="scientific">Riccia sorocarpa</name>
    <dbReference type="NCBI Taxonomy" id="122646"/>
    <lineage>
        <taxon>Eukaryota</taxon>
        <taxon>Viridiplantae</taxon>
        <taxon>Streptophyta</taxon>
        <taxon>Embryophyta</taxon>
        <taxon>Marchantiophyta</taxon>
        <taxon>Marchantiopsida</taxon>
        <taxon>Marchantiidae</taxon>
        <taxon>Marchantiales</taxon>
        <taxon>Ricciaceae</taxon>
        <taxon>Riccia</taxon>
    </lineage>
</organism>
<gene>
    <name evidence="2" type="ORF">R1sor_015504</name>
</gene>
<dbReference type="AlphaFoldDB" id="A0ABD3HGB8"/>
<evidence type="ECO:0000313" key="3">
    <source>
        <dbReference type="Proteomes" id="UP001633002"/>
    </source>
</evidence>
<dbReference type="Proteomes" id="UP001633002">
    <property type="component" value="Unassembled WGS sequence"/>
</dbReference>
<feature type="compositionally biased region" description="Low complexity" evidence="1">
    <location>
        <begin position="80"/>
        <end position="92"/>
    </location>
</feature>
<evidence type="ECO:0000313" key="2">
    <source>
        <dbReference type="EMBL" id="KAL3689195.1"/>
    </source>
</evidence>
<comment type="caution">
    <text evidence="2">The sequence shown here is derived from an EMBL/GenBank/DDBJ whole genome shotgun (WGS) entry which is preliminary data.</text>
</comment>
<dbReference type="EMBL" id="JBJQOH010000004">
    <property type="protein sequence ID" value="KAL3689195.1"/>
    <property type="molecule type" value="Genomic_DNA"/>
</dbReference>
<accession>A0ABD3HGB8</accession>
<reference evidence="2 3" key="1">
    <citation type="submission" date="2024-09" db="EMBL/GenBank/DDBJ databases">
        <title>Chromosome-scale assembly of Riccia sorocarpa.</title>
        <authorList>
            <person name="Paukszto L."/>
        </authorList>
    </citation>
    <scope>NUCLEOTIDE SEQUENCE [LARGE SCALE GENOMIC DNA]</scope>
    <source>
        <strain evidence="2">LP-2024</strain>
        <tissue evidence="2">Aerial parts of the thallus</tissue>
    </source>
</reference>
<proteinExistence type="predicted"/>
<evidence type="ECO:0000256" key="1">
    <source>
        <dbReference type="SAM" id="MobiDB-lite"/>
    </source>
</evidence>
<name>A0ABD3HGB8_9MARC</name>